<feature type="domain" description="ABC transmembrane type-1" evidence="9">
    <location>
        <begin position="119"/>
        <end position="309"/>
    </location>
</feature>
<evidence type="ECO:0000313" key="11">
    <source>
        <dbReference type="Proteomes" id="UP001596333"/>
    </source>
</evidence>
<dbReference type="PANTHER" id="PTHR43386:SF25">
    <property type="entry name" value="PEPTIDE ABC TRANSPORTER PERMEASE PROTEIN"/>
    <property type="match status" value="1"/>
</dbReference>
<feature type="transmembrane region" description="Helical" evidence="7">
    <location>
        <begin position="286"/>
        <end position="309"/>
    </location>
</feature>
<name>A0ABD5UKE2_9EURY</name>
<evidence type="ECO:0000256" key="7">
    <source>
        <dbReference type="RuleBase" id="RU363032"/>
    </source>
</evidence>
<evidence type="ECO:0000256" key="2">
    <source>
        <dbReference type="ARBA" id="ARBA00022448"/>
    </source>
</evidence>
<feature type="region of interest" description="Disordered" evidence="8">
    <location>
        <begin position="1"/>
        <end position="26"/>
    </location>
</feature>
<feature type="transmembrane region" description="Helical" evidence="7">
    <location>
        <begin position="167"/>
        <end position="194"/>
    </location>
</feature>
<dbReference type="Proteomes" id="UP001596333">
    <property type="component" value="Unassembled WGS sequence"/>
</dbReference>
<sequence length="325" mass="35644">MTDTDTQMDGSSNYPSGEDNGRDDTMPEYETMRERLLKELLGNKLRLLSAIVVVLMIGTAIFAPYIAPHDEDDTFELMQEPGSYSEGDFNNDGQQERVFHALGTNSYGNDILTRVIYGAQISMLVALSTIAISFTIGTAIGLYAGFRGGWVDNLLMRYIDFQWAFPELVLALGVIAFFGGLGVVNVVIAVSLAFVDDFARLVRGEALWIREEEYVLAAHVLGLSDRRIMLREMLPNAMGPLIVQATVMIPLAIIAEAGLSFLGLGVKPTTPTWGLLIADGRGYITTHWWISVMPGLAIMITVLAFNLLGDGLRDALDVKDQEVSQ</sequence>
<comment type="similarity">
    <text evidence="7">Belongs to the binding-protein-dependent transport system permease family.</text>
</comment>
<feature type="compositionally biased region" description="Polar residues" evidence="8">
    <location>
        <begin position="1"/>
        <end position="15"/>
    </location>
</feature>
<keyword evidence="6 7" id="KW-0472">Membrane</keyword>
<evidence type="ECO:0000256" key="8">
    <source>
        <dbReference type="SAM" id="MobiDB-lite"/>
    </source>
</evidence>
<keyword evidence="11" id="KW-1185">Reference proteome</keyword>
<dbReference type="InterPro" id="IPR050366">
    <property type="entry name" value="BP-dependent_transpt_permease"/>
</dbReference>
<feature type="transmembrane region" description="Helical" evidence="7">
    <location>
        <begin position="242"/>
        <end position="266"/>
    </location>
</feature>
<evidence type="ECO:0000256" key="1">
    <source>
        <dbReference type="ARBA" id="ARBA00004651"/>
    </source>
</evidence>
<dbReference type="InterPro" id="IPR035906">
    <property type="entry name" value="MetI-like_sf"/>
</dbReference>
<dbReference type="PROSITE" id="PS50928">
    <property type="entry name" value="ABC_TM1"/>
    <property type="match status" value="1"/>
</dbReference>
<evidence type="ECO:0000256" key="4">
    <source>
        <dbReference type="ARBA" id="ARBA00022692"/>
    </source>
</evidence>
<dbReference type="Pfam" id="PF00528">
    <property type="entry name" value="BPD_transp_1"/>
    <property type="match status" value="1"/>
</dbReference>
<dbReference type="EMBL" id="JBHSXI010000008">
    <property type="protein sequence ID" value="MFC6888741.1"/>
    <property type="molecule type" value="Genomic_DNA"/>
</dbReference>
<comment type="caution">
    <text evidence="10">The sequence shown here is derived from an EMBL/GenBank/DDBJ whole genome shotgun (WGS) entry which is preliminary data.</text>
</comment>
<reference evidence="10 11" key="1">
    <citation type="journal article" date="2019" name="Int. J. Syst. Evol. Microbiol.">
        <title>The Global Catalogue of Microorganisms (GCM) 10K type strain sequencing project: providing services to taxonomists for standard genome sequencing and annotation.</title>
        <authorList>
            <consortium name="The Broad Institute Genomics Platform"/>
            <consortium name="The Broad Institute Genome Sequencing Center for Infectious Disease"/>
            <person name="Wu L."/>
            <person name="Ma J."/>
        </authorList>
    </citation>
    <scope>NUCLEOTIDE SEQUENCE [LARGE SCALE GENOMIC DNA]</scope>
    <source>
        <strain evidence="10 11">Y73</strain>
    </source>
</reference>
<feature type="transmembrane region" description="Helical" evidence="7">
    <location>
        <begin position="45"/>
        <end position="67"/>
    </location>
</feature>
<dbReference type="Gene3D" id="1.10.3720.10">
    <property type="entry name" value="MetI-like"/>
    <property type="match status" value="1"/>
</dbReference>
<dbReference type="PANTHER" id="PTHR43386">
    <property type="entry name" value="OLIGOPEPTIDE TRANSPORT SYSTEM PERMEASE PROTEIN APPC"/>
    <property type="match status" value="1"/>
</dbReference>
<keyword evidence="5 7" id="KW-1133">Transmembrane helix</keyword>
<keyword evidence="4 7" id="KW-0812">Transmembrane</keyword>
<feature type="transmembrane region" description="Helical" evidence="7">
    <location>
        <begin position="121"/>
        <end position="146"/>
    </location>
</feature>
<dbReference type="AlphaFoldDB" id="A0ABD5UKE2"/>
<dbReference type="InterPro" id="IPR000515">
    <property type="entry name" value="MetI-like"/>
</dbReference>
<gene>
    <name evidence="10" type="ORF">ACFQEY_06880</name>
</gene>
<evidence type="ECO:0000259" key="9">
    <source>
        <dbReference type="PROSITE" id="PS50928"/>
    </source>
</evidence>
<evidence type="ECO:0000256" key="6">
    <source>
        <dbReference type="ARBA" id="ARBA00023136"/>
    </source>
</evidence>
<keyword evidence="3" id="KW-1003">Cell membrane</keyword>
<dbReference type="GO" id="GO:0005886">
    <property type="term" value="C:plasma membrane"/>
    <property type="evidence" value="ECO:0007669"/>
    <property type="project" value="UniProtKB-SubCell"/>
</dbReference>
<accession>A0ABD5UKE2</accession>
<keyword evidence="2 7" id="KW-0813">Transport</keyword>
<dbReference type="CDD" id="cd06261">
    <property type="entry name" value="TM_PBP2"/>
    <property type="match status" value="1"/>
</dbReference>
<dbReference type="SUPFAM" id="SSF161098">
    <property type="entry name" value="MetI-like"/>
    <property type="match status" value="1"/>
</dbReference>
<protein>
    <submittedName>
        <fullName evidence="10">ABC transporter permease</fullName>
    </submittedName>
</protein>
<evidence type="ECO:0000313" key="10">
    <source>
        <dbReference type="EMBL" id="MFC6888741.1"/>
    </source>
</evidence>
<comment type="subcellular location">
    <subcellularLocation>
        <location evidence="1 7">Cell membrane</location>
        <topology evidence="1 7">Multi-pass membrane protein</topology>
    </subcellularLocation>
</comment>
<organism evidence="10 11">
    <name type="scientific">Halorubrum trueperi</name>
    <dbReference type="NCBI Taxonomy" id="2004704"/>
    <lineage>
        <taxon>Archaea</taxon>
        <taxon>Methanobacteriati</taxon>
        <taxon>Methanobacteriota</taxon>
        <taxon>Stenosarchaea group</taxon>
        <taxon>Halobacteria</taxon>
        <taxon>Halobacteriales</taxon>
        <taxon>Haloferacaceae</taxon>
        <taxon>Halorubrum</taxon>
    </lineage>
</organism>
<proteinExistence type="inferred from homology"/>
<dbReference type="RefSeq" id="WP_379766278.1">
    <property type="nucleotide sequence ID" value="NZ_JBHSXI010000008.1"/>
</dbReference>
<evidence type="ECO:0000256" key="5">
    <source>
        <dbReference type="ARBA" id="ARBA00022989"/>
    </source>
</evidence>
<dbReference type="Pfam" id="PF12911">
    <property type="entry name" value="OppC_N"/>
    <property type="match status" value="1"/>
</dbReference>
<dbReference type="InterPro" id="IPR025966">
    <property type="entry name" value="OppC_N"/>
</dbReference>
<evidence type="ECO:0000256" key="3">
    <source>
        <dbReference type="ARBA" id="ARBA00022475"/>
    </source>
</evidence>